<protein>
    <submittedName>
        <fullName evidence="2">Chemotaxis protein</fullName>
    </submittedName>
</protein>
<name>A0AAX0U269_BURPE</name>
<gene>
    <name evidence="2" type="ORF">CWD88_31530</name>
</gene>
<feature type="compositionally biased region" description="Basic and acidic residues" evidence="1">
    <location>
        <begin position="102"/>
        <end position="117"/>
    </location>
</feature>
<feature type="compositionally biased region" description="Basic and acidic residues" evidence="1">
    <location>
        <begin position="77"/>
        <end position="89"/>
    </location>
</feature>
<accession>A0AAX0U269</accession>
<sequence length="117" mass="12358">MGPSDGGRDMGSTLNPDDEPREPGERSPSSGDSRTLGPSDSSDSGSDVAGARRRPFDVDTELDNHALETGDAELDSDTDRSGTGERASADGDSTFDDSADIEPDRTERVPRTKRGDD</sequence>
<evidence type="ECO:0000256" key="1">
    <source>
        <dbReference type="SAM" id="MobiDB-lite"/>
    </source>
</evidence>
<reference evidence="2 3" key="1">
    <citation type="submission" date="2017-11" db="EMBL/GenBank/DDBJ databases">
        <title>Molecular characterization of Burkholderia pseudomallei and closely related isolates from Vietnam.</title>
        <authorList>
            <person name="Ustinov D.V."/>
            <person name="Antonov A.S."/>
            <person name="Avdusheva E.F."/>
            <person name="Shpak I.M."/>
            <person name="Zakharova I.B."/>
            <person name="Thi L.A."/>
            <person name="Teteryatnikova N."/>
            <person name="Lopasteyskaya Y.A."/>
            <person name="Kuzyutina J.A."/>
            <person name="Ngo T.N."/>
            <person name="Victorov D.V."/>
        </authorList>
    </citation>
    <scope>NUCLEOTIDE SEQUENCE [LARGE SCALE GENOMIC DNA]</scope>
    <source>
        <strain evidence="2 3">V1512</strain>
    </source>
</reference>
<feature type="region of interest" description="Disordered" evidence="1">
    <location>
        <begin position="1"/>
        <end position="117"/>
    </location>
</feature>
<evidence type="ECO:0000313" key="2">
    <source>
        <dbReference type="EMBL" id="PJO62368.1"/>
    </source>
</evidence>
<evidence type="ECO:0000313" key="3">
    <source>
        <dbReference type="Proteomes" id="UP000231878"/>
    </source>
</evidence>
<organism evidence="2 3">
    <name type="scientific">Burkholderia pseudomallei</name>
    <name type="common">Pseudomonas pseudomallei</name>
    <dbReference type="NCBI Taxonomy" id="28450"/>
    <lineage>
        <taxon>Bacteria</taxon>
        <taxon>Pseudomonadati</taxon>
        <taxon>Pseudomonadota</taxon>
        <taxon>Betaproteobacteria</taxon>
        <taxon>Burkholderiales</taxon>
        <taxon>Burkholderiaceae</taxon>
        <taxon>Burkholderia</taxon>
        <taxon>pseudomallei group</taxon>
    </lineage>
</organism>
<feature type="compositionally biased region" description="Basic and acidic residues" evidence="1">
    <location>
        <begin position="54"/>
        <end position="68"/>
    </location>
</feature>
<proteinExistence type="predicted"/>
<dbReference type="AlphaFoldDB" id="A0AAX0U269"/>
<feature type="compositionally biased region" description="Polar residues" evidence="1">
    <location>
        <begin position="27"/>
        <end position="38"/>
    </location>
</feature>
<dbReference type="Proteomes" id="UP000231878">
    <property type="component" value="Unassembled WGS sequence"/>
</dbReference>
<comment type="caution">
    <text evidence="2">The sequence shown here is derived from an EMBL/GenBank/DDBJ whole genome shotgun (WGS) entry which is preliminary data.</text>
</comment>
<dbReference type="EMBL" id="PHRB01000047">
    <property type="protein sequence ID" value="PJO62368.1"/>
    <property type="molecule type" value="Genomic_DNA"/>
</dbReference>